<dbReference type="GO" id="GO:0005886">
    <property type="term" value="C:plasma membrane"/>
    <property type="evidence" value="ECO:0007669"/>
    <property type="project" value="InterPro"/>
</dbReference>
<comment type="subcellular location">
    <subcellularLocation>
        <location evidence="1">Membrane</location>
        <topology evidence="1">Multi-pass membrane protein</topology>
    </subcellularLocation>
</comment>
<dbReference type="GO" id="GO:0032153">
    <property type="term" value="C:cell division site"/>
    <property type="evidence" value="ECO:0007669"/>
    <property type="project" value="TreeGrafter"/>
</dbReference>
<dbReference type="InterPro" id="IPR009571">
    <property type="entry name" value="SUR7/Rim9-like_fungi"/>
</dbReference>
<dbReference type="PANTHER" id="PTHR28013">
    <property type="entry name" value="PROTEIN DCV1-RELATED"/>
    <property type="match status" value="1"/>
</dbReference>
<sequence length="269" mass="28644">MACTPCLGRSSSGGSDGTKRRRRPRPFARHLGISLATCAIFLASFILFLLVGLSVTIIKAIYIFQIQFATNPDQPVTSIATDLQFGVWGVCAYSQLGNAECIGPSLGYTIPDAIANLTGFPAIVDDVASALTVLLILHIVAAGLAFIVEVTSLFLESHAMCIISLVTSILTVLIGAAVFGIDLALVLVGKSKIGPLTEFNYTLNWGPGLWMVLAGVVLSFVGMILMSVVWGGGNTTIETTFRRRSAEKSISMVRRGKLCSLIPIIYDLS</sequence>
<keyword evidence="2" id="KW-0812">Transmembrane</keyword>
<evidence type="ECO:0000256" key="4">
    <source>
        <dbReference type="ARBA" id="ARBA00023136"/>
    </source>
</evidence>
<dbReference type="Proteomes" id="UP000292082">
    <property type="component" value="Unassembled WGS sequence"/>
</dbReference>
<name>A0A4Q9PYK8_9APHY</name>
<dbReference type="PANTHER" id="PTHR28013:SF3">
    <property type="entry name" value="PROTEIN DCV1-RELATED"/>
    <property type="match status" value="1"/>
</dbReference>
<dbReference type="STRING" id="114155.A0A4Q9PYK8"/>
<evidence type="ECO:0000313" key="6">
    <source>
        <dbReference type="Proteomes" id="UP000292082"/>
    </source>
</evidence>
<accession>A0A4Q9PYK8</accession>
<dbReference type="GO" id="GO:0035838">
    <property type="term" value="C:growing cell tip"/>
    <property type="evidence" value="ECO:0007669"/>
    <property type="project" value="TreeGrafter"/>
</dbReference>
<dbReference type="EMBL" id="ML145112">
    <property type="protein sequence ID" value="TBU59646.1"/>
    <property type="molecule type" value="Genomic_DNA"/>
</dbReference>
<keyword evidence="6" id="KW-1185">Reference proteome</keyword>
<protein>
    <submittedName>
        <fullName evidence="5">Uncharacterized protein</fullName>
    </submittedName>
</protein>
<dbReference type="AlphaFoldDB" id="A0A4Q9PYK8"/>
<reference evidence="5 6" key="1">
    <citation type="submission" date="2019-01" db="EMBL/GenBank/DDBJ databases">
        <title>Draft genome sequences of three monokaryotic isolates of the white-rot basidiomycete fungus Dichomitus squalens.</title>
        <authorList>
            <consortium name="DOE Joint Genome Institute"/>
            <person name="Lopez S.C."/>
            <person name="Andreopoulos B."/>
            <person name="Pangilinan J."/>
            <person name="Lipzen A."/>
            <person name="Riley R."/>
            <person name="Ahrendt S."/>
            <person name="Ng V."/>
            <person name="Barry K."/>
            <person name="Daum C."/>
            <person name="Grigoriev I.V."/>
            <person name="Hilden K.S."/>
            <person name="Makela M.R."/>
            <person name="de Vries R.P."/>
        </authorList>
    </citation>
    <scope>NUCLEOTIDE SEQUENCE [LARGE SCALE GENOMIC DNA]</scope>
    <source>
        <strain evidence="5 6">CBS 464.89</strain>
    </source>
</reference>
<dbReference type="Pfam" id="PF06687">
    <property type="entry name" value="SUR7"/>
    <property type="match status" value="1"/>
</dbReference>
<evidence type="ECO:0000256" key="1">
    <source>
        <dbReference type="ARBA" id="ARBA00004141"/>
    </source>
</evidence>
<keyword evidence="4" id="KW-0472">Membrane</keyword>
<evidence type="ECO:0000256" key="3">
    <source>
        <dbReference type="ARBA" id="ARBA00022989"/>
    </source>
</evidence>
<keyword evidence="3" id="KW-1133">Transmembrane helix</keyword>
<proteinExistence type="predicted"/>
<dbReference type="InterPro" id="IPR051380">
    <property type="entry name" value="pH-response_reg_palI/RIM9"/>
</dbReference>
<evidence type="ECO:0000313" key="5">
    <source>
        <dbReference type="EMBL" id="TBU59646.1"/>
    </source>
</evidence>
<gene>
    <name evidence="5" type="ORF">BD310DRAFT_947891</name>
</gene>
<organism evidence="5 6">
    <name type="scientific">Dichomitus squalens</name>
    <dbReference type="NCBI Taxonomy" id="114155"/>
    <lineage>
        <taxon>Eukaryota</taxon>
        <taxon>Fungi</taxon>
        <taxon>Dikarya</taxon>
        <taxon>Basidiomycota</taxon>
        <taxon>Agaricomycotina</taxon>
        <taxon>Agaricomycetes</taxon>
        <taxon>Polyporales</taxon>
        <taxon>Polyporaceae</taxon>
        <taxon>Dichomitus</taxon>
    </lineage>
</organism>
<evidence type="ECO:0000256" key="2">
    <source>
        <dbReference type="ARBA" id="ARBA00022692"/>
    </source>
</evidence>